<name>K0SFF2_THAOC</name>
<dbReference type="PROSITE" id="PS51762">
    <property type="entry name" value="GH16_2"/>
    <property type="match status" value="1"/>
</dbReference>
<feature type="region of interest" description="Disordered" evidence="8">
    <location>
        <begin position="2238"/>
        <end position="2260"/>
    </location>
</feature>
<dbReference type="PANTHER" id="PTHR45713:SF6">
    <property type="entry name" value="F5_8 TYPE C DOMAIN-CONTAINING PROTEIN"/>
    <property type="match status" value="1"/>
</dbReference>
<accession>K0SFF2</accession>
<dbReference type="InterPro" id="IPR008979">
    <property type="entry name" value="Galactose-bd-like_sf"/>
</dbReference>
<dbReference type="EMBL" id="AGNL01016754">
    <property type="protein sequence ID" value="EJK64863.1"/>
    <property type="molecule type" value="Genomic_DNA"/>
</dbReference>
<dbReference type="PANTHER" id="PTHR45713">
    <property type="entry name" value="FTP DOMAIN-CONTAINING PROTEIN"/>
    <property type="match status" value="1"/>
</dbReference>
<dbReference type="CDD" id="cd23265">
    <property type="entry name" value="beta-trefoil_ABD_ABFB-like"/>
    <property type="match status" value="1"/>
</dbReference>
<sequence>MPLVFSHPLLARPHLTSCGDGVHPGSIAVLFLMSEKLILVKYRPVIGALQKESAESRRGYARILPNYDGPVPAPVAPSNCRARVVPRARPQAKAKLLTRQLSPKVVWLDLIYAKVHLYLQNRDILPSLWHDDAPTPTHPYTFPRTVILAVYALKTKTQSKGKLHSVFTMSAKLTPSGGESHPSQDPGVPPPFDIGGFGPRQGPCTKPNEGQSNPKLRVKTPRRSTAVVALALGLQLERQAPTNLDRLLTTFAGDKRDEGSLGILILVKLPRHEGEINSTKIGQSSARMRLPTSTFLVTLIGTSIHALSSAQTTNSCGCESTCTPSVWDAVAEAYDDLGNFVTCGDRIAWVNTDNGVHEPLPIDEACSLVAAGSYVGGQVCVGCDPATCNSTPTPTTALQPADSSTTLDPPDETKLVWSDEFDVDGPPDSSKWDYDLGDGTDSPAGYGWGNSELQTYTSSDTNVAVQNGTLSITARNESLSGEYTSARLVTRGLQSFLYGRIQFRANLSRCKANGVWAALWMLPETNEYGIWPNSGEMDVMESVGHETDTFHGTVHTAAYNHHSNTQRGASIAASKGEWHVFEIDWGESGTDTSVWPFDQPFHLIMNIAVGGSWGGAGGGPDDDDAFRTGQTMEVDWVRVYADSLPVPTPAPRYCGCEHCTQEVWDATATASDDPANLYKCGDRITYLENVRGFTLENACSTIANTDYVTGDGRPCALCDPTLCAVVEVADGTSSSPTSNPTGSPTLKPTSDPTGRPSGAPSTSPIPASPSGSVTNIDIDVNGSLVSLSGERLEYNTLSQDEVNLALHKPSWQSSTGYGGVASRAVDGNTNGNWGDGSVTHTYQSTPAEWWVNLQVSAEIKSIIVYNRLDCCTNRLAGALVSLHHTNPDSGGMEMLHEREFGSSAAVHNIDFTDDTYVATHVRIRLPGGSVDLSLAEVQVMGFKVKQGNATLDNVADSISISGSTSMAYALPHSVPISRNTLLAFDVQVDHVSALTAICVDENTQMSDGNRCFGVQNMASWSNEIYMIPAYTHNQAKGGIVSQSSTCWGGNVNRAIDGNTNQYWDGHGITHTCNDGNPWFELDMKKSVTLDHVQILGRKDSCGGCHGTLRNSKVFVLDSNRNVVASSSTDNGDWTSEYNLNFGAIQGQYIRVERAGGNIQIVEILVWETVNVFPLKEMVSEAGTQSLQIPIGQFLYQDIPQSRNWDAVATQSSTCWGGPASRAFDGNIAISHTCGGADQWFQLEFSKKTLFDHVQIHNRYESCCKNYNIESRVDVIDSAGSVVKSVVLTRQDLVHNLWFGGIEGKVIKMTKVKGGPLIISEFVVWEVPTQTVPGDINYISFIQEGDTAQTTFSNIEIYENDASTLRSGEVSTPLSLEVTIFGQAVTIPNVQRSIANSDPTDSRDTTDNILSLRDDGAKVRAYGNNFWKSFDLSESFEVTSSTVLKFDFSYSGQVPSQASLCLLGGDFVGDGRTDCFTAIGTGEETGGNIKPVYPLTSKDAASGAKTVSFLVGEFFSGPVRKLGFIVEGSGTYQIEWSNIEITTRPALEVRFDDTPISMKNNVLGYNGHELQVLARDYTNFGPSISDDGAKLTLEGRQFAAFKFPTPLSSNDLGDFLVTFDFTLVDGADRHYICAEENLTFGNADKVGANAANPRRCVVLGPTWASRQEVLHYHYALTQTKAGVSVLGCLPHNTYFEAHSLSYLQTSTKYGFRLSDMLDRIGVIKYLVFASDTETTRPKSIFANVKITTAPSACLSGAYSFDLEDCTVPTFLGAVQAQLDATAGCEGSDAMVEMMAVTNAIDSGEVDKYIEYVCTSAYAENSFDFADTLATQAPLARQLVKEHLDGGGIYDYERDEAGGPELEKDARRIDVVDSRLASSRLLAWPHHHALNNCRDSTAYCCYVTSRSEQSSFVPNSDVCYVDVKSSKYSAHVKNGYGLYTDGAQEVFCEGFAWDNEAASVSAALRGNLLFKTGFNNLYDQGMVEQIPGSSLCGCSDRMPAVTNVGCKSATAVDSLVSVTFDGLGFDATHTFSSIEYGDCDGLSLVDYAKSIGQSYEEAYNLKRKIVGEGNCDVATDAYLRRSRGLTLGRVPLPGAATSEVRIMSESIAGQYWKHRNDDDIGIANGGTQYKMISPGLTGEAGTVSFESQWAIGHYLRHSSDTLRLNKGDGGQRFKADATFKIVPALSGSGDEGYVSFQSVNLPTHFISHRGTRLYVDRFSPSNTYRGHASFKIVPATDVISRGKPTSQSSTSHGGESSRAVDGYIDRNYGDKSVTHTKMEADPWWLVDLEQSYSITSMCIHNREESYHAGLSDRIAGARIAFLAEDGTLISEMDLEYETYSTPWMCFGVPGGIVASKVKVWIPGQGKILSLAEVEIRGVVSSGNGSTLFN</sequence>
<proteinExistence type="inferred from homology"/>
<dbReference type="InterPro" id="IPR000757">
    <property type="entry name" value="Beta-glucanase-like"/>
</dbReference>
<keyword evidence="6" id="KW-0106">Calcium</keyword>
<protein>
    <recommendedName>
        <fullName evidence="9">GH16 domain-containing protein</fullName>
    </recommendedName>
</protein>
<dbReference type="GO" id="GO:0046556">
    <property type="term" value="F:alpha-L-arabinofuranosidase activity"/>
    <property type="evidence" value="ECO:0007669"/>
    <property type="project" value="InterPro"/>
</dbReference>
<dbReference type="CDD" id="cd08023">
    <property type="entry name" value="GH16_laminarinase_like"/>
    <property type="match status" value="1"/>
</dbReference>
<dbReference type="Gene3D" id="2.60.120.200">
    <property type="match status" value="1"/>
</dbReference>
<feature type="compositionally biased region" description="Low complexity" evidence="8">
    <location>
        <begin position="2243"/>
        <end position="2255"/>
    </location>
</feature>
<dbReference type="GO" id="GO:0042806">
    <property type="term" value="F:fucose binding"/>
    <property type="evidence" value="ECO:0007669"/>
    <property type="project" value="UniProtKB-ARBA"/>
</dbReference>
<evidence type="ECO:0000256" key="8">
    <source>
        <dbReference type="SAM" id="MobiDB-lite"/>
    </source>
</evidence>
<comment type="caution">
    <text evidence="10">The sequence shown here is derived from an EMBL/GenBank/DDBJ whole genome shotgun (WGS) entry which is preliminary data.</text>
</comment>
<dbReference type="Pfam" id="PF22633">
    <property type="entry name" value="F5_F8_type_C_2"/>
    <property type="match status" value="3"/>
</dbReference>
<dbReference type="Gene3D" id="2.80.10.50">
    <property type="match status" value="1"/>
</dbReference>
<dbReference type="Proteomes" id="UP000266841">
    <property type="component" value="Unassembled WGS sequence"/>
</dbReference>
<feature type="region of interest" description="Disordered" evidence="8">
    <location>
        <begin position="173"/>
        <end position="217"/>
    </location>
</feature>
<dbReference type="SUPFAM" id="SSF49785">
    <property type="entry name" value="Galactose-binding domain-like"/>
    <property type="match status" value="4"/>
</dbReference>
<dbReference type="InterPro" id="IPR051941">
    <property type="entry name" value="BG_Antigen-Binding_Lectin"/>
</dbReference>
<dbReference type="GO" id="GO:0046872">
    <property type="term" value="F:metal ion binding"/>
    <property type="evidence" value="ECO:0007669"/>
    <property type="project" value="UniProtKB-KW"/>
</dbReference>
<evidence type="ECO:0000313" key="10">
    <source>
        <dbReference type="EMBL" id="EJK64863.1"/>
    </source>
</evidence>
<comment type="subunit">
    <text evidence="3">Homotrimer.</text>
</comment>
<keyword evidence="5" id="KW-0430">Lectin</keyword>
<dbReference type="eggNOG" id="ENOG502S1W9">
    <property type="taxonomic scope" value="Eukaryota"/>
</dbReference>
<keyword evidence="7" id="KW-1015">Disulfide bond</keyword>
<dbReference type="SUPFAM" id="SSF49899">
    <property type="entry name" value="Concanavalin A-like lectins/glucanases"/>
    <property type="match status" value="1"/>
</dbReference>
<dbReference type="SMART" id="SM00607">
    <property type="entry name" value="FTP"/>
    <property type="match status" value="3"/>
</dbReference>
<evidence type="ECO:0000256" key="2">
    <source>
        <dbReference type="ARBA" id="ARBA00010147"/>
    </source>
</evidence>
<feature type="compositionally biased region" description="Low complexity" evidence="8">
    <location>
        <begin position="731"/>
        <end position="745"/>
    </location>
</feature>
<keyword evidence="11" id="KW-1185">Reference proteome</keyword>
<dbReference type="GO" id="GO:0046373">
    <property type="term" value="P:L-arabinose metabolic process"/>
    <property type="evidence" value="ECO:0007669"/>
    <property type="project" value="InterPro"/>
</dbReference>
<feature type="compositionally biased region" description="Low complexity" evidence="8">
    <location>
        <begin position="756"/>
        <end position="772"/>
    </location>
</feature>
<dbReference type="OrthoDB" id="192832at2759"/>
<dbReference type="InterPro" id="IPR036195">
    <property type="entry name" value="AbfB_ABD_sf"/>
</dbReference>
<evidence type="ECO:0000256" key="6">
    <source>
        <dbReference type="ARBA" id="ARBA00022837"/>
    </source>
</evidence>
<dbReference type="InterPro" id="IPR006585">
    <property type="entry name" value="FTP1"/>
</dbReference>
<evidence type="ECO:0000256" key="4">
    <source>
        <dbReference type="ARBA" id="ARBA00022723"/>
    </source>
</evidence>
<organism evidence="10 11">
    <name type="scientific">Thalassiosira oceanica</name>
    <name type="common">Marine diatom</name>
    <dbReference type="NCBI Taxonomy" id="159749"/>
    <lineage>
        <taxon>Eukaryota</taxon>
        <taxon>Sar</taxon>
        <taxon>Stramenopiles</taxon>
        <taxon>Ochrophyta</taxon>
        <taxon>Bacillariophyta</taxon>
        <taxon>Coscinodiscophyceae</taxon>
        <taxon>Thalassiosirophycidae</taxon>
        <taxon>Thalassiosirales</taxon>
        <taxon>Thalassiosiraceae</taxon>
        <taxon>Thalassiosira</taxon>
    </lineage>
</organism>
<evidence type="ECO:0000313" key="11">
    <source>
        <dbReference type="Proteomes" id="UP000266841"/>
    </source>
</evidence>
<keyword evidence="4" id="KW-0479">Metal-binding</keyword>
<feature type="region of interest" description="Disordered" evidence="8">
    <location>
        <begin position="730"/>
        <end position="774"/>
    </location>
</feature>
<dbReference type="InterPro" id="IPR007934">
    <property type="entry name" value="AbfB_ABD"/>
</dbReference>
<dbReference type="GO" id="GO:0010185">
    <property type="term" value="P:regulation of cellular defense response"/>
    <property type="evidence" value="ECO:0007669"/>
    <property type="project" value="UniProtKB-ARBA"/>
</dbReference>
<gene>
    <name evidence="10" type="ORF">THAOC_14353</name>
</gene>
<evidence type="ECO:0000256" key="5">
    <source>
        <dbReference type="ARBA" id="ARBA00022734"/>
    </source>
</evidence>
<dbReference type="Gene3D" id="2.60.120.260">
    <property type="entry name" value="Galactose-binding domain-like"/>
    <property type="match status" value="4"/>
</dbReference>
<dbReference type="GO" id="GO:0001868">
    <property type="term" value="P:regulation of complement activation, lectin pathway"/>
    <property type="evidence" value="ECO:0007669"/>
    <property type="project" value="UniProtKB-ARBA"/>
</dbReference>
<evidence type="ECO:0000256" key="1">
    <source>
        <dbReference type="ARBA" id="ARBA00002219"/>
    </source>
</evidence>
<comment type="similarity">
    <text evidence="2">Belongs to the fucolectin family.</text>
</comment>
<feature type="domain" description="GH16" evidence="9">
    <location>
        <begin position="386"/>
        <end position="645"/>
    </location>
</feature>
<dbReference type="Pfam" id="PF26113">
    <property type="entry name" value="GH16_XgeA"/>
    <property type="match status" value="1"/>
</dbReference>
<reference evidence="10 11" key="1">
    <citation type="journal article" date="2012" name="Genome Biol.">
        <title>Genome and low-iron response of an oceanic diatom adapted to chronic iron limitation.</title>
        <authorList>
            <person name="Lommer M."/>
            <person name="Specht M."/>
            <person name="Roy A.S."/>
            <person name="Kraemer L."/>
            <person name="Andreson R."/>
            <person name="Gutowska M.A."/>
            <person name="Wolf J."/>
            <person name="Bergner S.V."/>
            <person name="Schilhabel M.B."/>
            <person name="Klostermeier U.C."/>
            <person name="Beiko R.G."/>
            <person name="Rosenstiel P."/>
            <person name="Hippler M."/>
            <person name="Laroche J."/>
        </authorList>
    </citation>
    <scope>NUCLEOTIDE SEQUENCE [LARGE SCALE GENOMIC DNA]</scope>
    <source>
        <strain evidence="10 11">CCMP1005</strain>
    </source>
</reference>
<dbReference type="InterPro" id="IPR013320">
    <property type="entry name" value="ConA-like_dom_sf"/>
</dbReference>
<evidence type="ECO:0000259" key="9">
    <source>
        <dbReference type="PROSITE" id="PS51762"/>
    </source>
</evidence>
<dbReference type="Pfam" id="PF05270">
    <property type="entry name" value="AbfB"/>
    <property type="match status" value="1"/>
</dbReference>
<dbReference type="SUPFAM" id="SSF110221">
    <property type="entry name" value="AbfB domain"/>
    <property type="match status" value="1"/>
</dbReference>
<evidence type="ECO:0000256" key="3">
    <source>
        <dbReference type="ARBA" id="ARBA00011233"/>
    </source>
</evidence>
<evidence type="ECO:0000256" key="7">
    <source>
        <dbReference type="ARBA" id="ARBA00023157"/>
    </source>
</evidence>
<comment type="function">
    <text evidence="1">Acts as a defensive agent. Recognizes blood group fucosylated oligosaccharides including A, B, H and Lewis B-type antigens. Does not recognize Lewis A antigen and has low affinity for monovalent haptens.</text>
</comment>